<evidence type="ECO:0000259" key="1">
    <source>
        <dbReference type="Pfam" id="PF14547"/>
    </source>
</evidence>
<dbReference type="InterPro" id="IPR027923">
    <property type="entry name" value="Hydrophob_seed_dom"/>
</dbReference>
<reference evidence="2 3" key="1">
    <citation type="submission" date="2020-10" db="EMBL/GenBank/DDBJ databases">
        <title>The Coptis chinensis genome and diversification of protoberbering-type alkaloids.</title>
        <authorList>
            <person name="Wang B."/>
            <person name="Shu S."/>
            <person name="Song C."/>
            <person name="Liu Y."/>
        </authorList>
    </citation>
    <scope>NUCLEOTIDE SEQUENCE [LARGE SCALE GENOMIC DNA]</scope>
    <source>
        <strain evidence="2">HL-2020</strain>
        <tissue evidence="2">Leaf</tissue>
    </source>
</reference>
<feature type="domain" description="Hydrophobic seed protein" evidence="1">
    <location>
        <begin position="114"/>
        <end position="197"/>
    </location>
</feature>
<dbReference type="SUPFAM" id="SSF47699">
    <property type="entry name" value="Bifunctional inhibitor/lipid-transfer protein/seed storage 2S albumin"/>
    <property type="match status" value="1"/>
</dbReference>
<dbReference type="InterPro" id="IPR036312">
    <property type="entry name" value="Bifun_inhib/LTP/seed_sf"/>
</dbReference>
<sequence>MIFSQPNCPIDSILFILHHDPSNSDEGSVTFVDIAEYRVDDNDVEFFSSRMPPKGSSGHGRYGSENVNDNILVKAVSVYGDARIHIEKEQEDLNRLLSSQVLHSPRHISQSYPTCPINALKLGACVDVLGGLIHIGLGDPVENVCCLVLGGLLELEAAVYLCTTLRLKLLNLNIFIPLALQALITCGKTPPPGFICPPLT</sequence>
<name>A0A835IGL1_9MAGN</name>
<comment type="caution">
    <text evidence="2">The sequence shown here is derived from an EMBL/GenBank/DDBJ whole genome shotgun (WGS) entry which is preliminary data.</text>
</comment>
<keyword evidence="3" id="KW-1185">Reference proteome</keyword>
<gene>
    <name evidence="2" type="ORF">IFM89_030793</name>
</gene>
<dbReference type="Proteomes" id="UP000631114">
    <property type="component" value="Unassembled WGS sequence"/>
</dbReference>
<evidence type="ECO:0000313" key="2">
    <source>
        <dbReference type="EMBL" id="KAF9616624.1"/>
    </source>
</evidence>
<dbReference type="AlphaFoldDB" id="A0A835IGL1"/>
<dbReference type="InterPro" id="IPR051636">
    <property type="entry name" value="Plant_LTP/defense-related"/>
</dbReference>
<dbReference type="Pfam" id="PF14547">
    <property type="entry name" value="Hydrophob_seed"/>
    <property type="match status" value="1"/>
</dbReference>
<dbReference type="OrthoDB" id="1935738at2759"/>
<dbReference type="PANTHER" id="PTHR31731">
    <property type="match status" value="1"/>
</dbReference>
<evidence type="ECO:0000313" key="3">
    <source>
        <dbReference type="Proteomes" id="UP000631114"/>
    </source>
</evidence>
<dbReference type="EMBL" id="JADFTS010000003">
    <property type="protein sequence ID" value="KAF9616624.1"/>
    <property type="molecule type" value="Genomic_DNA"/>
</dbReference>
<protein>
    <recommendedName>
        <fullName evidence="1">Hydrophobic seed protein domain-containing protein</fullName>
    </recommendedName>
</protein>
<proteinExistence type="predicted"/>
<organism evidence="2 3">
    <name type="scientific">Coptis chinensis</name>
    <dbReference type="NCBI Taxonomy" id="261450"/>
    <lineage>
        <taxon>Eukaryota</taxon>
        <taxon>Viridiplantae</taxon>
        <taxon>Streptophyta</taxon>
        <taxon>Embryophyta</taxon>
        <taxon>Tracheophyta</taxon>
        <taxon>Spermatophyta</taxon>
        <taxon>Magnoliopsida</taxon>
        <taxon>Ranunculales</taxon>
        <taxon>Ranunculaceae</taxon>
        <taxon>Coptidoideae</taxon>
        <taxon>Coptis</taxon>
    </lineage>
</organism>
<dbReference type="Gene3D" id="1.10.110.10">
    <property type="entry name" value="Plant lipid-transfer and hydrophobic proteins"/>
    <property type="match status" value="1"/>
</dbReference>
<accession>A0A835IGL1</accession>